<reference evidence="3" key="1">
    <citation type="submission" date="2015-10" db="EMBL/GenBank/DDBJ databases">
        <authorList>
            <person name="Luecker S."/>
            <person name="Luecker S."/>
        </authorList>
    </citation>
    <scope>NUCLEOTIDE SEQUENCE [LARGE SCALE GENOMIC DNA]</scope>
</reference>
<keyword evidence="3" id="KW-1185">Reference proteome</keyword>
<evidence type="ECO:0000313" key="2">
    <source>
        <dbReference type="EMBL" id="CUS35980.1"/>
    </source>
</evidence>
<keyword evidence="1" id="KW-0812">Transmembrane</keyword>
<keyword evidence="1" id="KW-0472">Membrane</keyword>
<dbReference type="STRING" id="1742973.COMA2_200004"/>
<feature type="transmembrane region" description="Helical" evidence="1">
    <location>
        <begin position="108"/>
        <end position="129"/>
    </location>
</feature>
<dbReference type="AlphaFoldDB" id="A0A0S4LEE3"/>
<feature type="transmembrane region" description="Helical" evidence="1">
    <location>
        <begin position="141"/>
        <end position="162"/>
    </location>
</feature>
<dbReference type="Pfam" id="PF10011">
    <property type="entry name" value="DUF2254"/>
    <property type="match status" value="1"/>
</dbReference>
<feature type="transmembrane region" description="Helical" evidence="1">
    <location>
        <begin position="16"/>
        <end position="41"/>
    </location>
</feature>
<dbReference type="EMBL" id="CZPZ01000013">
    <property type="protein sequence ID" value="CUS35980.1"/>
    <property type="molecule type" value="Genomic_DNA"/>
</dbReference>
<evidence type="ECO:0000256" key="1">
    <source>
        <dbReference type="SAM" id="Phobius"/>
    </source>
</evidence>
<dbReference type="InterPro" id="IPR018723">
    <property type="entry name" value="DUF2254_membrane"/>
</dbReference>
<accession>A0A0S4LEE3</accession>
<name>A0A0S4LEE3_9BACT</name>
<feature type="transmembrane region" description="Helical" evidence="1">
    <location>
        <begin position="61"/>
        <end position="87"/>
    </location>
</feature>
<dbReference type="OrthoDB" id="2955631at2"/>
<protein>
    <recommendedName>
        <fullName evidence="4">DUF2254 domain-containing protein</fullName>
    </recommendedName>
</protein>
<proteinExistence type="predicted"/>
<gene>
    <name evidence="2" type="ORF">COMA2_200004</name>
</gene>
<organism evidence="2 3">
    <name type="scientific">Candidatus Nitrospira nitrificans</name>
    <dbReference type="NCBI Taxonomy" id="1742973"/>
    <lineage>
        <taxon>Bacteria</taxon>
        <taxon>Pseudomonadati</taxon>
        <taxon>Nitrospirota</taxon>
        <taxon>Nitrospiria</taxon>
        <taxon>Nitrospirales</taxon>
        <taxon>Nitrospiraceae</taxon>
        <taxon>Nitrospira</taxon>
    </lineage>
</organism>
<keyword evidence="1" id="KW-1133">Transmembrane helix</keyword>
<evidence type="ECO:0000313" key="3">
    <source>
        <dbReference type="Proteomes" id="UP000198736"/>
    </source>
</evidence>
<evidence type="ECO:0008006" key="4">
    <source>
        <dbReference type="Google" id="ProtNLM"/>
    </source>
</evidence>
<sequence length="258" mass="28304">MNVLGRRRVLWDHLRSALWVMPTLSVVIFLVAGAALSHVPIGDDSPLRWLVFQGTPEDARQMLIVVSSTMITVTGLVFALTIIALQIASNQYSPRLLRNFMRDRGTQFVLSIFVGAFAYSTAGLHTVGVQNPDEAAFMPRLAVSGSLGLGLASLGVLIYFIHHLSSSIQIDRVMSMIVRETLEVIDDLYPDQSGYQESEERCPNPPAWAVPLPSDRSGYIQEIDPDALVQAATQKDLVILFIKSVGHHVVAGTPIAWV</sequence>
<dbReference type="Proteomes" id="UP000198736">
    <property type="component" value="Unassembled WGS sequence"/>
</dbReference>